<accession>A0ABN4CU07</accession>
<name>A0ABN4CU07_9GAMM</name>
<dbReference type="NCBIfam" id="NF033888">
    <property type="entry name" value="conj_TraW"/>
    <property type="match status" value="1"/>
</dbReference>
<proteinExistence type="predicted"/>
<geneLocation type="plasmid" evidence="3"/>
<keyword evidence="2" id="KW-0614">Plasmid</keyword>
<evidence type="ECO:0000256" key="1">
    <source>
        <dbReference type="SAM" id="SignalP"/>
    </source>
</evidence>
<sequence>MKKTLIATAFSLCSTGAAYAMPVEITSSIPVETVIGPQLMAINTTLADIAATQFQIGTAINTNSDKLAAMIEETAKTQRDYETFARKTERLETARRSYSVPDSICSDSASGMATQVTAGSRSMEGQLAGGSGIANKAIQTAVSAPAVPLEQEQFRSASIHANYCSASDFAAYGGTALCQQVSDLPGGDTDIRSILYGAGKPDKAPDMTFTQEQTDAAMMYMKNTSQRSAGQQLSKGEVKTASGQQYIGIMNQHKGIQSAAAQPQLAMIAASQPNPQTKEVLKEALLTPSAAAYFDQNASPEARRTHSMSEREFESFEVGRRYANTDYLTDLQDMEDDNLMRESIKVQNLQNWLLLGIKQQLQEGNILSGQQLGIAGAQEFRPLLQQKLQQVSAGVSRNG</sequence>
<evidence type="ECO:0000313" key="2">
    <source>
        <dbReference type="EMBL" id="AHK22092.1"/>
    </source>
</evidence>
<dbReference type="Proteomes" id="UP000019439">
    <property type="component" value="Plasmid unnamed"/>
</dbReference>
<keyword evidence="1" id="KW-0732">Signal</keyword>
<organism evidence="2 3">
    <name type="scientific">Yersinia similis</name>
    <dbReference type="NCBI Taxonomy" id="367190"/>
    <lineage>
        <taxon>Bacteria</taxon>
        <taxon>Pseudomonadati</taxon>
        <taxon>Pseudomonadota</taxon>
        <taxon>Gammaproteobacteria</taxon>
        <taxon>Enterobacterales</taxon>
        <taxon>Yersiniaceae</taxon>
        <taxon>Yersinia</taxon>
    </lineage>
</organism>
<reference evidence="2 3" key="1">
    <citation type="journal article" date="2014" name="Genome Announc.">
        <title>Genome Sequence of Yersinia similis Y228T, a Member of the Yersinia pseudotuberculosis Complex.</title>
        <authorList>
            <person name="Sprague L.D."/>
            <person name="Neubauer H."/>
        </authorList>
    </citation>
    <scope>NUCLEOTIDE SEQUENCE [LARGE SCALE GENOMIC DNA]</scope>
    <source>
        <strain evidence="2 3">228</strain>
    </source>
</reference>
<dbReference type="InterPro" id="IPR053782">
    <property type="entry name" value="TraW-like"/>
</dbReference>
<evidence type="ECO:0000313" key="3">
    <source>
        <dbReference type="Proteomes" id="UP000019439"/>
    </source>
</evidence>
<dbReference type="EMBL" id="CP007231">
    <property type="protein sequence ID" value="AHK22092.1"/>
    <property type="molecule type" value="Genomic_DNA"/>
</dbReference>
<feature type="chain" id="PRO_5045982897" evidence="1">
    <location>
        <begin position="21"/>
        <end position="399"/>
    </location>
</feature>
<dbReference type="RefSeq" id="WP_025384533.1">
    <property type="nucleotide sequence ID" value="NZ_CGBP01000026.1"/>
</dbReference>
<dbReference type="GeneID" id="96666325"/>
<feature type="signal peptide" evidence="1">
    <location>
        <begin position="1"/>
        <end position="20"/>
    </location>
</feature>
<keyword evidence="3" id="KW-1185">Reference proteome</keyword>
<gene>
    <name evidence="2" type="ORF">BF17_00245</name>
</gene>
<protein>
    <submittedName>
        <fullName evidence="2">Conjugal transfer protein</fullName>
    </submittedName>
</protein>